<organism evidence="5 6">
    <name type="scientific">Edaphochlamys debaryana</name>
    <dbReference type="NCBI Taxonomy" id="47281"/>
    <lineage>
        <taxon>Eukaryota</taxon>
        <taxon>Viridiplantae</taxon>
        <taxon>Chlorophyta</taxon>
        <taxon>core chlorophytes</taxon>
        <taxon>Chlorophyceae</taxon>
        <taxon>CS clade</taxon>
        <taxon>Chlamydomonadales</taxon>
        <taxon>Chlamydomonadales incertae sedis</taxon>
        <taxon>Edaphochlamys</taxon>
    </lineage>
</organism>
<sequence>MYGWSDVCELNFEGQCKYGGPLNYWSMNFTEYLAAVNGSATDPTAGSRDVLISTVNMPTFPDGGSVSTLSIFGGITLSPLLGTVPPGAPPLFMSGAKVLACGYGLRDGLGDATDKWYNKFLDVLEARAASSSYASLSYIAGNSVDTEIGRSVTADLYLIVISVAIFVLVAIMGMSRLHSVATRSSLALLGVVSSLLAMIAGYGLSLLFGCAFTTLSQTLPYVLLGLSVDCMFILTKAYDGLVAADPGLALEERLRRLMGSAGTSVVITLLASAVAFALGSISEMPAIRWFSVYATMGVICILVATLTFFAGVFVLTERRIAANHVDCCCCVVSANPPVPTAAQCLLSSDYASPEPSITFAHQPPPTAATASYQPPQPAQVPSRGPVAEAVERSGSADASTGGYDQTAGAVATVTATDNSQRPYSNGSSGGSSGRQTAGGAVPPTDERGAKGGPDDGLAPRPSIPSAFADHSAQDAAFAPSRSPTSADMHPQGQGQGQGQGDASKGLGVVEEEPNLMKKIFAKYYAPALTRWWVKALVLLAFAGWAVLSGVGAPRLEEGQPLSELAPDDSYLQGYVAVTEDTFQQQIGSPTELYFRWVDPSRPQVQAAMLAALGTALDNSYVNSTVSAFQGNWLIEFTLWVQDTHPNVTLVPGCANPFLGRVSGDLGLFVQPRPLAGCVPQADFYPLLHEFLAIARGFQDDMRWSYRLTLNGTAVPNMVSSSRFPLIHTAAADNGAYGRKCIGAVRRTEDDINDGPFAAENAYGYPDDVAFMLNGDYIFAEGDAILGSMTIEYILLAVAGVGLVLCLTLPSLRAVLFMMLAVGLVDFFLFGEMFILGINFNQVSIINMIMATGLAVDYSVYFAQRFVAVEADGTLNGRMSLALADTGSSVFVGGLTALAGTIPLAFSSSTILRTFFALIFGTIAFALLIGLMLMPVVFSLVGPPPLRQGAAQGARVSPEQEPGAAQGRGQGDKGVELV</sequence>
<dbReference type="PANTHER" id="PTHR10796">
    <property type="entry name" value="PATCHED-RELATED"/>
    <property type="match status" value="1"/>
</dbReference>
<accession>A0A836BQ60</accession>
<evidence type="ECO:0000313" key="6">
    <source>
        <dbReference type="Proteomes" id="UP000612055"/>
    </source>
</evidence>
<feature type="compositionally biased region" description="Low complexity" evidence="2">
    <location>
        <begin position="406"/>
        <end position="416"/>
    </location>
</feature>
<dbReference type="PANTHER" id="PTHR10796:SF92">
    <property type="entry name" value="PATCHED-RELATED, ISOFORM A"/>
    <property type="match status" value="1"/>
</dbReference>
<protein>
    <recommendedName>
        <fullName evidence="4">SSD domain-containing protein</fullName>
    </recommendedName>
</protein>
<gene>
    <name evidence="5" type="ORF">HYH03_016448</name>
</gene>
<feature type="transmembrane region" description="Helical" evidence="3">
    <location>
        <begin position="290"/>
        <end position="315"/>
    </location>
</feature>
<dbReference type="Gene3D" id="1.20.1640.10">
    <property type="entry name" value="Multidrug efflux transporter AcrB transmembrane domain"/>
    <property type="match status" value="2"/>
</dbReference>
<name>A0A836BQ60_9CHLO</name>
<feature type="transmembrane region" description="Helical" evidence="3">
    <location>
        <begin position="156"/>
        <end position="174"/>
    </location>
</feature>
<evidence type="ECO:0000256" key="3">
    <source>
        <dbReference type="SAM" id="Phobius"/>
    </source>
</evidence>
<keyword evidence="6" id="KW-1185">Reference proteome</keyword>
<dbReference type="AlphaFoldDB" id="A0A836BQ60"/>
<feature type="region of interest" description="Disordered" evidence="2">
    <location>
        <begin position="355"/>
        <end position="505"/>
    </location>
</feature>
<feature type="region of interest" description="Disordered" evidence="2">
    <location>
        <begin position="949"/>
        <end position="977"/>
    </location>
</feature>
<evidence type="ECO:0000313" key="5">
    <source>
        <dbReference type="EMBL" id="KAG2484795.1"/>
    </source>
</evidence>
<dbReference type="OrthoDB" id="6510177at2759"/>
<comment type="similarity">
    <text evidence="1">Belongs to the patched family.</text>
</comment>
<dbReference type="InterPro" id="IPR053958">
    <property type="entry name" value="HMGCR/SNAP/NPC1-like_SSD"/>
</dbReference>
<feature type="transmembrane region" description="Helical" evidence="3">
    <location>
        <begin position="219"/>
        <end position="238"/>
    </location>
</feature>
<keyword evidence="3" id="KW-0472">Membrane</keyword>
<dbReference type="PROSITE" id="PS50156">
    <property type="entry name" value="SSD"/>
    <property type="match status" value="1"/>
</dbReference>
<dbReference type="GO" id="GO:0016020">
    <property type="term" value="C:membrane"/>
    <property type="evidence" value="ECO:0007669"/>
    <property type="project" value="TreeGrafter"/>
</dbReference>
<feature type="transmembrane region" description="Helical" evidence="3">
    <location>
        <begin position="886"/>
        <end position="905"/>
    </location>
</feature>
<keyword evidence="3" id="KW-0812">Transmembrane</keyword>
<feature type="transmembrane region" description="Helical" evidence="3">
    <location>
        <begin position="914"/>
        <end position="937"/>
    </location>
</feature>
<feature type="transmembrane region" description="Helical" evidence="3">
    <location>
        <begin position="531"/>
        <end position="552"/>
    </location>
</feature>
<feature type="transmembrane region" description="Helical" evidence="3">
    <location>
        <begin position="792"/>
        <end position="809"/>
    </location>
</feature>
<comment type="caution">
    <text evidence="5">The sequence shown here is derived from an EMBL/GenBank/DDBJ whole genome shotgun (WGS) entry which is preliminary data.</text>
</comment>
<proteinExistence type="inferred from homology"/>
<dbReference type="EMBL" id="JAEHOE010000142">
    <property type="protein sequence ID" value="KAG2484795.1"/>
    <property type="molecule type" value="Genomic_DNA"/>
</dbReference>
<feature type="transmembrane region" description="Helical" evidence="3">
    <location>
        <begin position="815"/>
        <end position="837"/>
    </location>
</feature>
<reference evidence="5" key="1">
    <citation type="journal article" date="2020" name="bioRxiv">
        <title>Comparative genomics of Chlamydomonas.</title>
        <authorList>
            <person name="Craig R.J."/>
            <person name="Hasan A.R."/>
            <person name="Ness R.W."/>
            <person name="Keightley P.D."/>
        </authorList>
    </citation>
    <scope>NUCLEOTIDE SEQUENCE</scope>
    <source>
        <strain evidence="5">CCAP 11/70</strain>
    </source>
</reference>
<evidence type="ECO:0000259" key="4">
    <source>
        <dbReference type="PROSITE" id="PS50156"/>
    </source>
</evidence>
<feature type="transmembrane region" description="Helical" evidence="3">
    <location>
        <begin position="186"/>
        <end position="212"/>
    </location>
</feature>
<feature type="compositionally biased region" description="Basic and acidic residues" evidence="2">
    <location>
        <begin position="444"/>
        <end position="453"/>
    </location>
</feature>
<feature type="transmembrane region" description="Helical" evidence="3">
    <location>
        <begin position="258"/>
        <end position="278"/>
    </location>
</feature>
<dbReference type="InterPro" id="IPR051697">
    <property type="entry name" value="Patched_domain-protein"/>
</dbReference>
<dbReference type="Proteomes" id="UP000612055">
    <property type="component" value="Unassembled WGS sequence"/>
</dbReference>
<evidence type="ECO:0000256" key="2">
    <source>
        <dbReference type="SAM" id="MobiDB-lite"/>
    </source>
</evidence>
<keyword evidence="3" id="KW-1133">Transmembrane helix</keyword>
<dbReference type="Pfam" id="PF12349">
    <property type="entry name" value="Sterol-sensing"/>
    <property type="match status" value="1"/>
</dbReference>
<dbReference type="InterPro" id="IPR000731">
    <property type="entry name" value="SSD"/>
</dbReference>
<feature type="domain" description="SSD" evidence="4">
    <location>
        <begin position="155"/>
        <end position="315"/>
    </location>
</feature>
<evidence type="ECO:0000256" key="1">
    <source>
        <dbReference type="ARBA" id="ARBA00005585"/>
    </source>
</evidence>
<dbReference type="SUPFAM" id="SSF82866">
    <property type="entry name" value="Multidrug efflux transporter AcrB transmembrane domain"/>
    <property type="match status" value="2"/>
</dbReference>